<organism evidence="2 3">
    <name type="scientific">Gigaspora margarita</name>
    <dbReference type="NCBI Taxonomy" id="4874"/>
    <lineage>
        <taxon>Eukaryota</taxon>
        <taxon>Fungi</taxon>
        <taxon>Fungi incertae sedis</taxon>
        <taxon>Mucoromycota</taxon>
        <taxon>Glomeromycotina</taxon>
        <taxon>Glomeromycetes</taxon>
        <taxon>Diversisporales</taxon>
        <taxon>Gigasporaceae</taxon>
        <taxon>Gigaspora</taxon>
    </lineage>
</organism>
<dbReference type="EMBL" id="WTPW01000068">
    <property type="protein sequence ID" value="KAF0552290.1"/>
    <property type="molecule type" value="Genomic_DNA"/>
</dbReference>
<reference evidence="2 3" key="1">
    <citation type="journal article" date="2019" name="Environ. Microbiol.">
        <title>At the nexus of three kingdoms: the genome of the mycorrhizal fungus Gigaspora margarita provides insights into plant, endobacterial and fungal interactions.</title>
        <authorList>
            <person name="Venice F."/>
            <person name="Ghignone S."/>
            <person name="Salvioli di Fossalunga A."/>
            <person name="Amselem J."/>
            <person name="Novero M."/>
            <person name="Xianan X."/>
            <person name="Sedzielewska Toro K."/>
            <person name="Morin E."/>
            <person name="Lipzen A."/>
            <person name="Grigoriev I.V."/>
            <person name="Henrissat B."/>
            <person name="Martin F.M."/>
            <person name="Bonfante P."/>
        </authorList>
    </citation>
    <scope>NUCLEOTIDE SEQUENCE [LARGE SCALE GENOMIC DNA]</scope>
    <source>
        <strain evidence="2 3">BEG34</strain>
    </source>
</reference>
<evidence type="ECO:0008006" key="4">
    <source>
        <dbReference type="Google" id="ProtNLM"/>
    </source>
</evidence>
<dbReference type="OrthoDB" id="10661377at2759"/>
<keyword evidence="3" id="KW-1185">Reference proteome</keyword>
<gene>
    <name evidence="2" type="ORF">F8M41_022059</name>
</gene>
<accession>A0A8H4B196</accession>
<dbReference type="Proteomes" id="UP000439903">
    <property type="component" value="Unassembled WGS sequence"/>
</dbReference>
<feature type="compositionally biased region" description="Low complexity" evidence="1">
    <location>
        <begin position="45"/>
        <end position="58"/>
    </location>
</feature>
<feature type="region of interest" description="Disordered" evidence="1">
    <location>
        <begin position="39"/>
        <end position="58"/>
    </location>
</feature>
<protein>
    <recommendedName>
        <fullName evidence="4">SHSP domain-containing protein</fullName>
    </recommendedName>
</protein>
<evidence type="ECO:0000313" key="2">
    <source>
        <dbReference type="EMBL" id="KAF0552290.1"/>
    </source>
</evidence>
<sequence>MKVKARDVNLTKPARTTAGRIADDFDDMNSYLLSQEEAMSLASDEQPQQQQQQQQQQPLEQLPKIPYSVFEMDTHFVIVLRAHVVIDRVDMIIEPDHLQVIIKGLMQPIRNNYGKVVQAEWPDNFEVKLNFPSAIKTDVNDVIVKIEGDTSILTINKAQKILKLKVVDNK</sequence>
<evidence type="ECO:0000256" key="1">
    <source>
        <dbReference type="SAM" id="MobiDB-lite"/>
    </source>
</evidence>
<name>A0A8H4B196_GIGMA</name>
<evidence type="ECO:0000313" key="3">
    <source>
        <dbReference type="Proteomes" id="UP000439903"/>
    </source>
</evidence>
<dbReference type="AlphaFoldDB" id="A0A8H4B196"/>
<comment type="caution">
    <text evidence="2">The sequence shown here is derived from an EMBL/GenBank/DDBJ whole genome shotgun (WGS) entry which is preliminary data.</text>
</comment>
<proteinExistence type="predicted"/>